<keyword evidence="6" id="KW-1185">Reference proteome</keyword>
<feature type="domain" description="Multiple myeloma tumor-associated protein 2-like N-terminal" evidence="4">
    <location>
        <begin position="52"/>
        <end position="130"/>
    </location>
</feature>
<evidence type="ECO:0000313" key="6">
    <source>
        <dbReference type="Proteomes" id="UP000249464"/>
    </source>
</evidence>
<feature type="compositionally biased region" description="Basic residues" evidence="2">
    <location>
        <begin position="200"/>
        <end position="211"/>
    </location>
</feature>
<feature type="compositionally biased region" description="Basic and acidic residues" evidence="2">
    <location>
        <begin position="212"/>
        <end position="223"/>
    </location>
</feature>
<feature type="coiled-coil region" evidence="1">
    <location>
        <begin position="92"/>
        <end position="123"/>
    </location>
</feature>
<protein>
    <submittedName>
        <fullName evidence="5">BQ5605_C012g07032 protein</fullName>
    </submittedName>
</protein>
<evidence type="ECO:0000256" key="2">
    <source>
        <dbReference type="SAM" id="MobiDB-lite"/>
    </source>
</evidence>
<feature type="compositionally biased region" description="Basic and acidic residues" evidence="2">
    <location>
        <begin position="149"/>
        <end position="199"/>
    </location>
</feature>
<dbReference type="PROSITE" id="PS51257">
    <property type="entry name" value="PROKAR_LIPOPROTEIN"/>
    <property type="match status" value="1"/>
</dbReference>
<feature type="region of interest" description="Disordered" evidence="2">
    <location>
        <begin position="132"/>
        <end position="318"/>
    </location>
</feature>
<proteinExistence type="predicted"/>
<dbReference type="EMBL" id="FQNC01000014">
    <property type="protein sequence ID" value="SGY16930.1"/>
    <property type="molecule type" value="Genomic_DNA"/>
</dbReference>
<dbReference type="InterPro" id="IPR039207">
    <property type="entry name" value="MMTAG2-like"/>
</dbReference>
<feature type="compositionally biased region" description="Basic and acidic residues" evidence="2">
    <location>
        <begin position="233"/>
        <end position="249"/>
    </location>
</feature>
<evidence type="ECO:0000256" key="3">
    <source>
        <dbReference type="SAM" id="SignalP"/>
    </source>
</evidence>
<keyword evidence="1" id="KW-0175">Coiled coil</keyword>
<evidence type="ECO:0000313" key="5">
    <source>
        <dbReference type="EMBL" id="SGY16930.1"/>
    </source>
</evidence>
<gene>
    <name evidence="5" type="primary">BQ5605_C012g07032</name>
    <name evidence="5" type="ORF">BQ5605_C012G07032</name>
</gene>
<accession>A0A2X0LX70</accession>
<keyword evidence="3" id="KW-0732">Signal</keyword>
<name>A0A2X0LX70_9BASI</name>
<sequence>MERLMLTPVHASCLLAVEVLGSCFASSVACAAPRGVDLEKFKLTLFIDLEPGNRGGQGDFKWSDVAADKDREHYLGHSILAPVGRWQNGRDLAWYNKDKDQTQDEIERQRRRELRKIKEAEEDALALALGYAPAVRKPSPPFGQSPSPPRDDSVDPHEKALAKEARNREKERKRLEKEARRAERAIKREERSRHEPSSHDRHRHSSHAQHQRPRENSPRHRSTDASSPRSRHRLEEEARYSNDLRRRPDSGQQGSDRNEQDRRARLAYPEDRRSNYRTHACQEPDQRHRSNERDVGRHYEHDRPPSRQRSRSPVRPRS</sequence>
<evidence type="ECO:0000259" key="4">
    <source>
        <dbReference type="Pfam" id="PF10159"/>
    </source>
</evidence>
<feature type="compositionally biased region" description="Pro residues" evidence="2">
    <location>
        <begin position="138"/>
        <end position="148"/>
    </location>
</feature>
<dbReference type="Proteomes" id="UP000249464">
    <property type="component" value="Unassembled WGS sequence"/>
</dbReference>
<dbReference type="AlphaFoldDB" id="A0A2X0LX70"/>
<dbReference type="InterPro" id="IPR019315">
    <property type="entry name" value="MMTA2_N"/>
</dbReference>
<feature type="signal peptide" evidence="3">
    <location>
        <begin position="1"/>
        <end position="25"/>
    </location>
</feature>
<feature type="compositionally biased region" description="Basic and acidic residues" evidence="2">
    <location>
        <begin position="256"/>
        <end position="305"/>
    </location>
</feature>
<evidence type="ECO:0000256" key="1">
    <source>
        <dbReference type="SAM" id="Coils"/>
    </source>
</evidence>
<feature type="chain" id="PRO_5016111464" evidence="3">
    <location>
        <begin position="26"/>
        <end position="318"/>
    </location>
</feature>
<dbReference type="PANTHER" id="PTHR14580">
    <property type="entry name" value="MULTIPLE MYELOMA TUMOR-ASSOCIATED PROTEIN 2 FAMILY MEMBER"/>
    <property type="match status" value="1"/>
</dbReference>
<dbReference type="Pfam" id="PF10159">
    <property type="entry name" value="MMtag"/>
    <property type="match status" value="1"/>
</dbReference>
<feature type="compositionally biased region" description="Basic residues" evidence="2">
    <location>
        <begin position="306"/>
        <end position="318"/>
    </location>
</feature>
<dbReference type="PANTHER" id="PTHR14580:SF0">
    <property type="entry name" value="MULTIPLE MYELOMA TUMOR-ASSOCIATED PROTEIN 2"/>
    <property type="match status" value="1"/>
</dbReference>
<organism evidence="5 6">
    <name type="scientific">Microbotryum silenes-dioicae</name>
    <dbReference type="NCBI Taxonomy" id="796604"/>
    <lineage>
        <taxon>Eukaryota</taxon>
        <taxon>Fungi</taxon>
        <taxon>Dikarya</taxon>
        <taxon>Basidiomycota</taxon>
        <taxon>Pucciniomycotina</taxon>
        <taxon>Microbotryomycetes</taxon>
        <taxon>Microbotryales</taxon>
        <taxon>Microbotryaceae</taxon>
        <taxon>Microbotryum</taxon>
    </lineage>
</organism>
<reference evidence="5 6" key="1">
    <citation type="submission" date="2016-11" db="EMBL/GenBank/DDBJ databases">
        <authorList>
            <person name="Jaros S."/>
            <person name="Januszkiewicz K."/>
            <person name="Wedrychowicz H."/>
        </authorList>
    </citation>
    <scope>NUCLEOTIDE SEQUENCE [LARGE SCALE GENOMIC DNA]</scope>
</reference>